<dbReference type="PANTHER" id="PTHR43581:SF2">
    <property type="entry name" value="EXCINUCLEASE ATPASE SUBUNIT"/>
    <property type="match status" value="1"/>
</dbReference>
<dbReference type="EMBL" id="AP022596">
    <property type="protein sequence ID" value="BBY67773.1"/>
    <property type="molecule type" value="Genomic_DNA"/>
</dbReference>
<organism evidence="3 4">
    <name type="scientific">Mycolicibacterium helvum</name>
    <dbReference type="NCBI Taxonomy" id="1534349"/>
    <lineage>
        <taxon>Bacteria</taxon>
        <taxon>Bacillati</taxon>
        <taxon>Actinomycetota</taxon>
        <taxon>Actinomycetes</taxon>
        <taxon>Mycobacteriales</taxon>
        <taxon>Mycobacteriaceae</taxon>
        <taxon>Mycolicibacterium</taxon>
    </lineage>
</organism>
<dbReference type="InterPro" id="IPR022532">
    <property type="entry name" value="DUF3696"/>
</dbReference>
<gene>
    <name evidence="3" type="ORF">MHEL_60160</name>
</gene>
<reference evidence="3 4" key="1">
    <citation type="journal article" date="2019" name="Emerg. Microbes Infect.">
        <title>Comprehensive subspecies identification of 175 nontuberculous mycobacteria species based on 7547 genomic profiles.</title>
        <authorList>
            <person name="Matsumoto Y."/>
            <person name="Kinjo T."/>
            <person name="Motooka D."/>
            <person name="Nabeya D."/>
            <person name="Jung N."/>
            <person name="Uechi K."/>
            <person name="Horii T."/>
            <person name="Iida T."/>
            <person name="Fujita J."/>
            <person name="Nakamura S."/>
        </authorList>
    </citation>
    <scope>NUCLEOTIDE SEQUENCE [LARGE SCALE GENOMIC DNA]</scope>
    <source>
        <strain evidence="3 4">JCM 30396</strain>
    </source>
</reference>
<dbReference type="InterPro" id="IPR051396">
    <property type="entry name" value="Bact_Antivir_Def_Nuclease"/>
</dbReference>
<feature type="domain" description="DUF3696" evidence="1">
    <location>
        <begin position="403"/>
        <end position="442"/>
    </location>
</feature>
<evidence type="ECO:0000259" key="2">
    <source>
        <dbReference type="Pfam" id="PF13304"/>
    </source>
</evidence>
<accession>A0A7I7TGE0</accession>
<dbReference type="InterPro" id="IPR003959">
    <property type="entry name" value="ATPase_AAA_core"/>
</dbReference>
<evidence type="ECO:0000259" key="1">
    <source>
        <dbReference type="Pfam" id="PF12476"/>
    </source>
</evidence>
<dbReference type="AlphaFoldDB" id="A0A7I7TGE0"/>
<name>A0A7I7TGE0_9MYCO</name>
<dbReference type="RefSeq" id="WP_163751684.1">
    <property type="nucleotide sequence ID" value="NZ_AP022596.1"/>
</dbReference>
<dbReference type="SUPFAM" id="SSF52540">
    <property type="entry name" value="P-loop containing nucleoside triphosphate hydrolases"/>
    <property type="match status" value="1"/>
</dbReference>
<dbReference type="GO" id="GO:0016887">
    <property type="term" value="F:ATP hydrolysis activity"/>
    <property type="evidence" value="ECO:0007669"/>
    <property type="project" value="InterPro"/>
</dbReference>
<sequence>MLTRLELANFKSWRDTGRIELAPVTAFFGANSSGKTSILQSLLMLRQTVENPDRNQTLALSGLADLGTYQDIIYGHREESPLRLFLKWQSEEPVEVFNIIERARKKSSVVEVSNELSLNAEIDIRSTQANVREMTYAVGDTTFSMIRKADNEYELMSNRYEFKRTQGRAWPLPHPNKFYSFPDQVRLYYQNASFLSEIEFGFETACRNIRYLGPLREDPRREYIFSGGAPRDVGTRGELSINALIASRISERKISRGWTGPNHNRRLRRIPIEQVIAQWLSELGLISSFELESLDDRGTLYRVSVRQRPRSTPVLLTDVGFGVSQVLPVLVLLAYAQSGDTLILEQPEIHLHPAVQSGLADIILETALTRNIQVILESHSEHLLTRLQRRIAESHFGHHLRVKSTDVALYFCKQVEGESTLDQLEVDLFGNIANWPEEFFGDPLADRIAMLEAERRRKAGSNA</sequence>
<dbReference type="KEGG" id="mhev:MHEL_60160"/>
<evidence type="ECO:0000313" key="4">
    <source>
        <dbReference type="Proteomes" id="UP000467148"/>
    </source>
</evidence>
<dbReference type="PANTHER" id="PTHR43581">
    <property type="entry name" value="ATP/GTP PHOSPHATASE"/>
    <property type="match status" value="1"/>
</dbReference>
<proteinExistence type="predicted"/>
<dbReference type="InterPro" id="IPR027417">
    <property type="entry name" value="P-loop_NTPase"/>
</dbReference>
<dbReference type="Pfam" id="PF12476">
    <property type="entry name" value="DUF3696"/>
    <property type="match status" value="1"/>
</dbReference>
<evidence type="ECO:0008006" key="5">
    <source>
        <dbReference type="Google" id="ProtNLM"/>
    </source>
</evidence>
<protein>
    <recommendedName>
        <fullName evidence="5">DUF3696 domain-containing protein</fullName>
    </recommendedName>
</protein>
<dbReference type="InterPro" id="IPR014592">
    <property type="entry name" value="P-loop_UCP034888"/>
</dbReference>
<dbReference type="GO" id="GO:0005524">
    <property type="term" value="F:ATP binding"/>
    <property type="evidence" value="ECO:0007669"/>
    <property type="project" value="InterPro"/>
</dbReference>
<dbReference type="Gene3D" id="3.40.50.300">
    <property type="entry name" value="P-loop containing nucleotide triphosphate hydrolases"/>
    <property type="match status" value="2"/>
</dbReference>
<feature type="domain" description="ATPase AAA-type core" evidence="2">
    <location>
        <begin position="24"/>
        <end position="384"/>
    </location>
</feature>
<keyword evidence="4" id="KW-1185">Reference proteome</keyword>
<dbReference type="Proteomes" id="UP000467148">
    <property type="component" value="Chromosome"/>
</dbReference>
<evidence type="ECO:0000313" key="3">
    <source>
        <dbReference type="EMBL" id="BBY67773.1"/>
    </source>
</evidence>
<dbReference type="PIRSF" id="PIRSF034888">
    <property type="entry name" value="P-loop_UCP034888"/>
    <property type="match status" value="1"/>
</dbReference>
<dbReference type="Pfam" id="PF13304">
    <property type="entry name" value="AAA_21"/>
    <property type="match status" value="1"/>
</dbReference>